<evidence type="ECO:0000256" key="3">
    <source>
        <dbReference type="ARBA" id="ARBA00022989"/>
    </source>
</evidence>
<dbReference type="InterPro" id="IPR007452">
    <property type="entry name" value="TamB_C"/>
</dbReference>
<dbReference type="EMBL" id="MDET01000001">
    <property type="protein sequence ID" value="OQM77303.1"/>
    <property type="molecule type" value="Genomic_DNA"/>
</dbReference>
<evidence type="ECO:0000313" key="8">
    <source>
        <dbReference type="Proteomes" id="UP000191905"/>
    </source>
</evidence>
<evidence type="ECO:0000256" key="2">
    <source>
        <dbReference type="ARBA" id="ARBA00022692"/>
    </source>
</evidence>
<feature type="domain" description="Translocation and assembly module TamB C-terminal" evidence="6">
    <location>
        <begin position="1041"/>
        <end position="1392"/>
    </location>
</feature>
<keyword evidence="2 5" id="KW-0812">Transmembrane</keyword>
<dbReference type="Proteomes" id="UP000191905">
    <property type="component" value="Unassembled WGS sequence"/>
</dbReference>
<dbReference type="Pfam" id="PF04357">
    <property type="entry name" value="TamB"/>
    <property type="match status" value="1"/>
</dbReference>
<dbReference type="GO" id="GO:0009306">
    <property type="term" value="P:protein secretion"/>
    <property type="evidence" value="ECO:0007669"/>
    <property type="project" value="InterPro"/>
</dbReference>
<keyword evidence="8" id="KW-1185">Reference proteome</keyword>
<evidence type="ECO:0000259" key="6">
    <source>
        <dbReference type="Pfam" id="PF04357"/>
    </source>
</evidence>
<gene>
    <name evidence="7" type="ORF">BFN67_00165</name>
</gene>
<accession>A0A1V8RVX6</accession>
<evidence type="ECO:0000256" key="5">
    <source>
        <dbReference type="SAM" id="Phobius"/>
    </source>
</evidence>
<dbReference type="OrthoDB" id="7784409at2"/>
<comment type="subcellular location">
    <subcellularLocation>
        <location evidence="1">Membrane</location>
        <topology evidence="1">Single-pass membrane protein</topology>
    </subcellularLocation>
</comment>
<dbReference type="PANTHER" id="PTHR36985:SF1">
    <property type="entry name" value="TRANSLOCATION AND ASSEMBLY MODULE SUBUNIT TAMB"/>
    <property type="match status" value="1"/>
</dbReference>
<dbReference type="STRING" id="1873176.BFN67_00165"/>
<evidence type="ECO:0000313" key="7">
    <source>
        <dbReference type="EMBL" id="OQM77303.1"/>
    </source>
</evidence>
<dbReference type="RefSeq" id="WP_080917571.1">
    <property type="nucleotide sequence ID" value="NZ_MDET01000001.1"/>
</dbReference>
<feature type="transmembrane region" description="Helical" evidence="5">
    <location>
        <begin position="7"/>
        <end position="29"/>
    </location>
</feature>
<organism evidence="7 8">
    <name type="scientific">Manganibacter manganicus</name>
    <dbReference type="NCBI Taxonomy" id="1873176"/>
    <lineage>
        <taxon>Bacteria</taxon>
        <taxon>Pseudomonadati</taxon>
        <taxon>Pseudomonadota</taxon>
        <taxon>Alphaproteobacteria</taxon>
        <taxon>Hyphomicrobiales</taxon>
        <taxon>Phyllobacteriaceae</taxon>
        <taxon>Manganibacter</taxon>
    </lineage>
</organism>
<dbReference type="GO" id="GO:0097347">
    <property type="term" value="C:TAM protein secretion complex"/>
    <property type="evidence" value="ECO:0007669"/>
    <property type="project" value="TreeGrafter"/>
</dbReference>
<evidence type="ECO:0000256" key="4">
    <source>
        <dbReference type="ARBA" id="ARBA00023136"/>
    </source>
</evidence>
<dbReference type="GO" id="GO:0005886">
    <property type="term" value="C:plasma membrane"/>
    <property type="evidence" value="ECO:0007669"/>
    <property type="project" value="InterPro"/>
</dbReference>
<evidence type="ECO:0000256" key="1">
    <source>
        <dbReference type="ARBA" id="ARBA00004167"/>
    </source>
</evidence>
<keyword evidence="4 5" id="KW-0472">Membrane</keyword>
<comment type="caution">
    <text evidence="7">The sequence shown here is derived from an EMBL/GenBank/DDBJ whole genome shotgun (WGS) entry which is preliminary data.</text>
</comment>
<keyword evidence="3 5" id="KW-1133">Transmembrane helix</keyword>
<dbReference type="PANTHER" id="PTHR36985">
    <property type="entry name" value="TRANSLOCATION AND ASSEMBLY MODULE SUBUNIT TAMB"/>
    <property type="match status" value="1"/>
</dbReference>
<sequence>MKIVKRVVRVLFYAVVLVVAVAAGAVLVLTETQRGRDNLAGLISNMASSEDSKVEIGGIDGIWSGNLTVDHVVLADGKGPWLVLRKVAVDWSPLALLSKTFRAERVAVGRIEAARLPESKAEAEPKNSSGTGLPVSIDIAAIDLPDIALGEALAGAGIAELAAKGAVKVDASPLAVDARFNVARNDGKEGTVDAVVRFAPADNKLDLDIKAAEPAGGIIANLLKLPGAPPIDITIAGNGPLADWNGKGTFSVDGQLVTQITGGHQSTSEGNRIEAKGEGDFARFLPAQLKPLLAGQVHFDLAGTATTAGGVDIERATIESDALHGTAKGSIDPQGATDFALQFASVGPTVPLSLGSEESPIDIELKSVSMRAFGEGRAPAIDIVASLAKVTTNITKVENIALALHSDAFNIDERGGPFNGTVTADKIGLDNPTVAPLIAGKITTKVAGSLSKDVITVKSGSIVSDALKGAFDGQVSLADGSIELNVKADAASAALPAAARPVLGERTVLAAALARDTEGNVTARSLTLESGPVSAKGNASFIDGVIAADLTGSLADLSRLSKDAKGAVDLTVSAKGPLAAPDVSLTLDSDRLSMAGREITGLKLEASGKADMASPAATVSLTGNVAGEALQGDAVLKSANGRSTVDNLALSLGKNRISGSLALDDAFVPEGTITLDLPDIGPLAALAMQKVTGDVAGKIVFSKPDGTPQVAVNATTGSLTRDDLKANKVTVDALVADYLGTPAISGMIRADSVVSGGTAITGIAVDLKRDGEWTAFSGGATVKDIPAKAAGRVKLADGTTTIELQSGNAAFRGIKAAIARPSTITIADGVTTLKELALDLGGGTATVSGTAGEALALDARLAGVPVSLANAFSPGLGAAGSVSGTVKVTGKPADPSVAYDIKVSGLEVAQTRSAGLPALAIASTGTFAGKKLGFKADISEGSGLNLKGGGTVTIAGTPQLALDFSGPVPFSLIADKLAAQGLSLTGAANVSVQVNGPATAPVIGGKVTASGARFLDASSGLAVNDIALDVGIGRNVVTINRLTGKLSTRGTLSANGTVGIAPGSGLPADLSIKLVDGRYTDGRIVTANLGGELTVKGPLATAATLSGTINLARTVITVPQKLPSSLSTLDVKHRNAPADVRAQNDALHPAGSGGGGGGGGLLLDLVINAPNEIFVQGRGVDAELGGRLKLTGPVSSPQAVGKFTLRRGRLEILGKRLTFTEGDLSFAGSLVPYLNLSAESKTSDATVTVTVSGEATDPKFSFSSVPALPEDEVLAQLIFGRSMSKLSPLQIAQLASAAAQLAGVGGSTSLLQNLRSAIGVDDLDVTTDEQGGTAVSAGKYLNDRTYVTIQKGDKPGSGKAAIDLNLGRGLKLRGEATDAGEAKGGIFYEKEY</sequence>
<name>A0A1V8RVX6_9HYPH</name>
<protein>
    <recommendedName>
        <fullName evidence="6">Translocation and assembly module TamB C-terminal domain-containing protein</fullName>
    </recommendedName>
</protein>
<reference evidence="7 8" key="1">
    <citation type="journal article" date="2016" name="Int. J. Syst. Evol. Microbiol.">
        <title>Pseudaminobacter manganicus sp. nov., isolated from sludge of a manganese mine.</title>
        <authorList>
            <person name="Li J."/>
            <person name="Huang J."/>
            <person name="Liao S."/>
            <person name="Wang G."/>
        </authorList>
    </citation>
    <scope>NUCLEOTIDE SEQUENCE [LARGE SCALE GENOMIC DNA]</scope>
    <source>
        <strain evidence="7 8">JH-7</strain>
    </source>
</reference>
<proteinExistence type="predicted"/>